<dbReference type="PANTHER" id="PTHR46797:SF1">
    <property type="entry name" value="METHYLPHOSPHONATE SYNTHASE"/>
    <property type="match status" value="1"/>
</dbReference>
<comment type="caution">
    <text evidence="3">The sequence shown here is derived from an EMBL/GenBank/DDBJ whole genome shotgun (WGS) entry which is preliminary data.</text>
</comment>
<dbReference type="SUPFAM" id="SSF47413">
    <property type="entry name" value="lambda repressor-like DNA-binding domains"/>
    <property type="match status" value="1"/>
</dbReference>
<dbReference type="Gene3D" id="1.10.260.40">
    <property type="entry name" value="lambda repressor-like DNA-binding domains"/>
    <property type="match status" value="1"/>
</dbReference>
<evidence type="ECO:0000313" key="3">
    <source>
        <dbReference type="EMBL" id="MFA9191498.1"/>
    </source>
</evidence>
<evidence type="ECO:0000313" key="4">
    <source>
        <dbReference type="Proteomes" id="UP001574169"/>
    </source>
</evidence>
<dbReference type="RefSeq" id="WP_373406483.1">
    <property type="nucleotide sequence ID" value="NZ_JBCFQL010000008.1"/>
</dbReference>
<name>A0ABV4TBV2_9FLAO</name>
<dbReference type="InterPro" id="IPR010982">
    <property type="entry name" value="Lambda_DNA-bd_dom_sf"/>
</dbReference>
<sequence length="79" mass="9210">MIKSNVYINIRKIRELKNLTREYVAEELKMSMSGYGKIERGDVDLTVSKLIEISKVLDVSIEFIFKFDVSIFFNDTKAQ</sequence>
<gene>
    <name evidence="3" type="ORF">AAGV28_08965</name>
</gene>
<dbReference type="Proteomes" id="UP001574169">
    <property type="component" value="Unassembled WGS sequence"/>
</dbReference>
<reference evidence="3 4" key="1">
    <citation type="submission" date="2024-04" db="EMBL/GenBank/DDBJ databases">
        <title>New Clade of Flavobacterium.</title>
        <authorList>
            <person name="Matos L."/>
            <person name="Proenca D.N."/>
            <person name="Fransisco R.M."/>
            <person name="Chung A.P."/>
            <person name="Maccario L."/>
            <person name="Sorensen S.J."/>
            <person name="Morais P.V."/>
        </authorList>
    </citation>
    <scope>NUCLEOTIDE SEQUENCE [LARGE SCALE GENOMIC DNA]</scope>
    <source>
        <strain evidence="3 4">FZUC8N2.13</strain>
    </source>
</reference>
<dbReference type="Pfam" id="PF01381">
    <property type="entry name" value="HTH_3"/>
    <property type="match status" value="1"/>
</dbReference>
<feature type="domain" description="HTH cro/C1-type" evidence="2">
    <location>
        <begin position="10"/>
        <end position="64"/>
    </location>
</feature>
<keyword evidence="1" id="KW-0238">DNA-binding</keyword>
<accession>A0ABV4TBV2</accession>
<keyword evidence="4" id="KW-1185">Reference proteome</keyword>
<dbReference type="PROSITE" id="PS50943">
    <property type="entry name" value="HTH_CROC1"/>
    <property type="match status" value="1"/>
</dbReference>
<dbReference type="EMBL" id="JBCFQL010000008">
    <property type="protein sequence ID" value="MFA9191498.1"/>
    <property type="molecule type" value="Genomic_DNA"/>
</dbReference>
<protein>
    <submittedName>
        <fullName evidence="3">Helix-turn-helix transcriptional regulator</fullName>
    </submittedName>
</protein>
<evidence type="ECO:0000259" key="2">
    <source>
        <dbReference type="PROSITE" id="PS50943"/>
    </source>
</evidence>
<dbReference type="InterPro" id="IPR050807">
    <property type="entry name" value="TransReg_Diox_bact_type"/>
</dbReference>
<dbReference type="PANTHER" id="PTHR46797">
    <property type="entry name" value="HTH-TYPE TRANSCRIPTIONAL REGULATOR"/>
    <property type="match status" value="1"/>
</dbReference>
<proteinExistence type="predicted"/>
<organism evidence="3 4">
    <name type="scientific">Flavobacterium zubiriense</name>
    <dbReference type="NCBI Taxonomy" id="3138075"/>
    <lineage>
        <taxon>Bacteria</taxon>
        <taxon>Pseudomonadati</taxon>
        <taxon>Bacteroidota</taxon>
        <taxon>Flavobacteriia</taxon>
        <taxon>Flavobacteriales</taxon>
        <taxon>Flavobacteriaceae</taxon>
        <taxon>Flavobacterium</taxon>
    </lineage>
</organism>
<dbReference type="SMART" id="SM00530">
    <property type="entry name" value="HTH_XRE"/>
    <property type="match status" value="1"/>
</dbReference>
<evidence type="ECO:0000256" key="1">
    <source>
        <dbReference type="ARBA" id="ARBA00023125"/>
    </source>
</evidence>
<dbReference type="CDD" id="cd00093">
    <property type="entry name" value="HTH_XRE"/>
    <property type="match status" value="1"/>
</dbReference>
<dbReference type="InterPro" id="IPR001387">
    <property type="entry name" value="Cro/C1-type_HTH"/>
</dbReference>